<keyword evidence="1" id="KW-0812">Transmembrane</keyword>
<accession>A0ABV9SWH2</accession>
<keyword evidence="2" id="KW-0732">Signal</keyword>
<dbReference type="RefSeq" id="WP_377060977.1">
    <property type="nucleotide sequence ID" value="NZ_JBHSJJ010000001.1"/>
</dbReference>
<dbReference type="EMBL" id="JBHSJJ010000001">
    <property type="protein sequence ID" value="MFC4870440.1"/>
    <property type="molecule type" value="Genomic_DNA"/>
</dbReference>
<evidence type="ECO:0000313" key="3">
    <source>
        <dbReference type="EMBL" id="MFC4870440.1"/>
    </source>
</evidence>
<keyword evidence="1" id="KW-0472">Membrane</keyword>
<feature type="chain" id="PRO_5047303812" evidence="2">
    <location>
        <begin position="24"/>
        <end position="481"/>
    </location>
</feature>
<dbReference type="PANTHER" id="PTHR40940">
    <property type="entry name" value="PROTEIN BATD-RELATED"/>
    <property type="match status" value="1"/>
</dbReference>
<dbReference type="Proteomes" id="UP001595818">
    <property type="component" value="Unassembled WGS sequence"/>
</dbReference>
<dbReference type="PANTHER" id="PTHR40940:SF2">
    <property type="entry name" value="BATD"/>
    <property type="match status" value="1"/>
</dbReference>
<gene>
    <name evidence="3" type="ORF">ACFPFU_01995</name>
</gene>
<proteinExistence type="predicted"/>
<reference evidence="4" key="1">
    <citation type="journal article" date="2019" name="Int. J. Syst. Evol. Microbiol.">
        <title>The Global Catalogue of Microorganisms (GCM) 10K type strain sequencing project: providing services to taxonomists for standard genome sequencing and annotation.</title>
        <authorList>
            <consortium name="The Broad Institute Genomics Platform"/>
            <consortium name="The Broad Institute Genome Sequencing Center for Infectious Disease"/>
            <person name="Wu L."/>
            <person name="Ma J."/>
        </authorList>
    </citation>
    <scope>NUCLEOTIDE SEQUENCE [LARGE SCALE GENOMIC DNA]</scope>
    <source>
        <strain evidence="4">CGMCC 4.7466</strain>
    </source>
</reference>
<sequence length="481" mass="54926">MSITKRRIHFVFLLLLFSALSHAQNVKIELGADEVALNETFNIKVTVSEEKIRSYDQFPEIPGFQKQGVSQSSSMNIVNGQMSSTNSIIQYYKPLRKGTFTLNDFTLSINGSNVSADGKTINVVDARASSARSNRALDPFDDFFGESREEPEYVEIEDDAFFSLSIDKNEVFVGEGFNVSLAFYMSETNQAPFTFHEPGKQLEKIINQIKPGNAWEENFNITSIQPEKVEFNGKRWTKFKVYEANFYPFNVGEVDFPSVAWEMIKYKVAKNPSFFGSNRLQDFKTFYSQPKAVKVKPLPPHPLRNEVSVGNYQLRENFTEKDVATGEGFTYNFAITGEGNISSIRPPRKKNFQKLNSFDPNEKQQVNKGRGRVTGMKEFGYFITLNEEEQVAMDDHFEWVYFNPSLEKYDTLRPKAVVNVTGESKVNMAISSSRLGGLYDLIEVEDNKLLNQRYKYYFSAFINLLLIGAVVLLGYLIVKRK</sequence>
<protein>
    <submittedName>
        <fullName evidence="3">BatD family protein</fullName>
    </submittedName>
</protein>
<feature type="signal peptide" evidence="2">
    <location>
        <begin position="1"/>
        <end position="23"/>
    </location>
</feature>
<dbReference type="InterPro" id="IPR025738">
    <property type="entry name" value="BatD"/>
</dbReference>
<feature type="transmembrane region" description="Helical" evidence="1">
    <location>
        <begin position="456"/>
        <end position="478"/>
    </location>
</feature>
<dbReference type="Pfam" id="PF13584">
    <property type="entry name" value="BatD"/>
    <property type="match status" value="1"/>
</dbReference>
<evidence type="ECO:0000313" key="4">
    <source>
        <dbReference type="Proteomes" id="UP001595818"/>
    </source>
</evidence>
<comment type="caution">
    <text evidence="3">The sequence shown here is derived from an EMBL/GenBank/DDBJ whole genome shotgun (WGS) entry which is preliminary data.</text>
</comment>
<name>A0ABV9SWH2_9BACT</name>
<evidence type="ECO:0000256" key="2">
    <source>
        <dbReference type="SAM" id="SignalP"/>
    </source>
</evidence>
<organism evidence="3 4">
    <name type="scientific">Negadavirga shengliensis</name>
    <dbReference type="NCBI Taxonomy" id="1389218"/>
    <lineage>
        <taxon>Bacteria</taxon>
        <taxon>Pseudomonadati</taxon>
        <taxon>Bacteroidota</taxon>
        <taxon>Cytophagia</taxon>
        <taxon>Cytophagales</taxon>
        <taxon>Cyclobacteriaceae</taxon>
        <taxon>Negadavirga</taxon>
    </lineage>
</organism>
<keyword evidence="1" id="KW-1133">Transmembrane helix</keyword>
<keyword evidence="4" id="KW-1185">Reference proteome</keyword>
<evidence type="ECO:0000256" key="1">
    <source>
        <dbReference type="SAM" id="Phobius"/>
    </source>
</evidence>